<dbReference type="PANTHER" id="PTHR43685:SF2">
    <property type="entry name" value="GLYCOSYLTRANSFERASE 2-LIKE DOMAIN-CONTAINING PROTEIN"/>
    <property type="match status" value="1"/>
</dbReference>
<dbReference type="STRING" id="441209.GCA_001870665_01245"/>
<protein>
    <submittedName>
        <fullName evidence="2">Glycosyltransferase family 2 protein</fullName>
    </submittedName>
</protein>
<dbReference type="Pfam" id="PF00535">
    <property type="entry name" value="Glycos_transf_2"/>
    <property type="match status" value="1"/>
</dbReference>
<dbReference type="CDD" id="cd00761">
    <property type="entry name" value="Glyco_tranf_GTA_type"/>
    <property type="match status" value="1"/>
</dbReference>
<dbReference type="RefSeq" id="WP_071480217.1">
    <property type="nucleotide sequence ID" value="NZ_CP024899.1"/>
</dbReference>
<dbReference type="InterPro" id="IPR029044">
    <property type="entry name" value="Nucleotide-diphossugar_trans"/>
</dbReference>
<dbReference type="OrthoDB" id="5291101at2"/>
<evidence type="ECO:0000313" key="3">
    <source>
        <dbReference type="Proteomes" id="UP000228948"/>
    </source>
</evidence>
<dbReference type="KEGG" id="rbg:BG454_07335"/>
<dbReference type="GO" id="GO:0016740">
    <property type="term" value="F:transferase activity"/>
    <property type="evidence" value="ECO:0007669"/>
    <property type="project" value="UniProtKB-KW"/>
</dbReference>
<accession>A0A2K8K887</accession>
<keyword evidence="3" id="KW-1185">Reference proteome</keyword>
<dbReference type="AlphaFoldDB" id="A0A2K8K887"/>
<dbReference type="Gene3D" id="3.90.550.10">
    <property type="entry name" value="Spore Coat Polysaccharide Biosynthesis Protein SpsA, Chain A"/>
    <property type="match status" value="1"/>
</dbReference>
<gene>
    <name evidence="2" type="ORF">BG454_07335</name>
</gene>
<dbReference type="PANTHER" id="PTHR43685">
    <property type="entry name" value="GLYCOSYLTRANSFERASE"/>
    <property type="match status" value="1"/>
</dbReference>
<sequence length="336" mass="37030">MRTVSVVIPYYQSEAGVLGRALRSVEAQDLPADWRLLVVVVDDGSPVPAKRELDGFELTEPRYLKLVEQKNAGVGAARNRGLDVAIPESDAIAFLDSDDIWPADHLRRAIEALDAGFDFYFTDNSRAGSHDSYIWSPYGARTAKLIAQLSEKTGIIELPRDDMVGCCLREFPCQASTIVYRKAVAPDLRFNTVLKSSGEDVLFFTALLASANRIAFDSDSIVVCGEGLNIYFGHLGWDAPRFLSIKVDQLLTYRTLSRSNFISTNNKALSDELVRALTDQLSYHLIRNMLKKPKNAAREAWRLARTDIGGLGAVLSAIPKTIIAKLQGKPIPVSAD</sequence>
<reference evidence="2 3" key="1">
    <citation type="submission" date="2017-11" db="EMBL/GenBank/DDBJ databases">
        <title>Revised Sequence and Annotation of the Rhodobaca barguzinensis strain alga05 Genome.</title>
        <authorList>
            <person name="Kopejtka K."/>
            <person name="Tomasch J.M."/>
            <person name="Bunk B."/>
            <person name="Koblizek M."/>
        </authorList>
    </citation>
    <scope>NUCLEOTIDE SEQUENCE [LARGE SCALE GENOMIC DNA]</scope>
    <source>
        <strain evidence="3">alga05</strain>
    </source>
</reference>
<proteinExistence type="predicted"/>
<feature type="domain" description="Glycosyltransferase 2-like" evidence="1">
    <location>
        <begin position="5"/>
        <end position="138"/>
    </location>
</feature>
<dbReference type="SUPFAM" id="SSF53448">
    <property type="entry name" value="Nucleotide-diphospho-sugar transferases"/>
    <property type="match status" value="1"/>
</dbReference>
<evidence type="ECO:0000313" key="2">
    <source>
        <dbReference type="EMBL" id="ATX65659.1"/>
    </source>
</evidence>
<dbReference type="EMBL" id="CP024899">
    <property type="protein sequence ID" value="ATX65659.1"/>
    <property type="molecule type" value="Genomic_DNA"/>
</dbReference>
<dbReference type="InterPro" id="IPR050834">
    <property type="entry name" value="Glycosyltransf_2"/>
</dbReference>
<name>A0A2K8K887_9RHOB</name>
<organism evidence="2 3">
    <name type="scientific">Roseinatronobacter bogoriensis subsp. barguzinensis</name>
    <dbReference type="NCBI Taxonomy" id="441209"/>
    <lineage>
        <taxon>Bacteria</taxon>
        <taxon>Pseudomonadati</taxon>
        <taxon>Pseudomonadota</taxon>
        <taxon>Alphaproteobacteria</taxon>
        <taxon>Rhodobacterales</taxon>
        <taxon>Paracoccaceae</taxon>
        <taxon>Roseinatronobacter</taxon>
    </lineage>
</organism>
<evidence type="ECO:0000259" key="1">
    <source>
        <dbReference type="Pfam" id="PF00535"/>
    </source>
</evidence>
<keyword evidence="2" id="KW-0808">Transferase</keyword>
<dbReference type="Proteomes" id="UP000228948">
    <property type="component" value="Chromosome"/>
</dbReference>
<dbReference type="InterPro" id="IPR001173">
    <property type="entry name" value="Glyco_trans_2-like"/>
</dbReference>